<dbReference type="STRING" id="1576369.SAMN05421753_116102"/>
<keyword evidence="2" id="KW-1185">Reference proteome</keyword>
<sequence>MTAPHIHRIRLQGPWQVIPPGEERFALQEVWLPATWTDLFGQSVGTATFLRSFNSPTNIDEQDRLWIRLPPGCGEVMSFLHNGVSLNADSADPMAFEITSTREIHNRIEITLTGDPSAFAPGEGGLWQPVLLEIVSGG</sequence>
<accession>A0A1I3PC72</accession>
<evidence type="ECO:0000313" key="2">
    <source>
        <dbReference type="Proteomes" id="UP000199518"/>
    </source>
</evidence>
<dbReference type="RefSeq" id="WP_092054034.1">
    <property type="nucleotide sequence ID" value="NZ_FOQD01000016.1"/>
</dbReference>
<name>A0A1I3PC72_9PLAN</name>
<organism evidence="1 2">
    <name type="scientific">Planctomicrobium piriforme</name>
    <dbReference type="NCBI Taxonomy" id="1576369"/>
    <lineage>
        <taxon>Bacteria</taxon>
        <taxon>Pseudomonadati</taxon>
        <taxon>Planctomycetota</taxon>
        <taxon>Planctomycetia</taxon>
        <taxon>Planctomycetales</taxon>
        <taxon>Planctomycetaceae</taxon>
        <taxon>Planctomicrobium</taxon>
    </lineage>
</organism>
<reference evidence="2" key="1">
    <citation type="submission" date="2016-10" db="EMBL/GenBank/DDBJ databases">
        <authorList>
            <person name="Varghese N."/>
            <person name="Submissions S."/>
        </authorList>
    </citation>
    <scope>NUCLEOTIDE SEQUENCE [LARGE SCALE GENOMIC DNA]</scope>
    <source>
        <strain evidence="2">DSM 26348</strain>
    </source>
</reference>
<dbReference type="Proteomes" id="UP000199518">
    <property type="component" value="Unassembled WGS sequence"/>
</dbReference>
<dbReference type="OrthoDB" id="285989at2"/>
<protein>
    <submittedName>
        <fullName evidence="1">Uncharacterized protein</fullName>
    </submittedName>
</protein>
<evidence type="ECO:0000313" key="1">
    <source>
        <dbReference type="EMBL" id="SFJ19011.1"/>
    </source>
</evidence>
<dbReference type="AlphaFoldDB" id="A0A1I3PC72"/>
<gene>
    <name evidence="1" type="ORF">SAMN05421753_116102</name>
</gene>
<dbReference type="EMBL" id="FOQD01000016">
    <property type="protein sequence ID" value="SFJ19011.1"/>
    <property type="molecule type" value="Genomic_DNA"/>
</dbReference>
<proteinExistence type="predicted"/>